<reference evidence="2" key="1">
    <citation type="submission" date="2015-02" db="EMBL/GenBank/DDBJ databases">
        <title>Molecular characterization and expression pattern of juvenile hormone acid methyltransferase (JHAMT) from Nilaparvata lugens.</title>
        <authorList>
            <person name="Lu K."/>
        </authorList>
    </citation>
    <scope>NUCLEOTIDE SEQUENCE</scope>
</reference>
<dbReference type="GO" id="GO:0032259">
    <property type="term" value="P:methylation"/>
    <property type="evidence" value="ECO:0007669"/>
    <property type="project" value="UniProtKB-KW"/>
</dbReference>
<sequence length="279" mass="31757">MNLAELYENRNSSQFNDSAAVVDQLKSKLQWQDGETIMDVGCGPGNVTALLLQAIVPHDATIIGVDISSNMVEHAQKKYGNKNLHFCTLDFGSENIRQVFELESFSKIFSFYCLHWIQDQRRSTENVWSLLKPNGAALIVIVVHSPLFTVYRAMSKLEQWQPYMKDVDRFITPYQEVENPCDEYRALLESTGFKVTDCFAKESAVDAPTFDFLKESLNAVNPFLGRMPKNLQAKHMDALMDIVLENHMIRIEEGSEGKLTYIQPNRVVVALCQKIRPSN</sequence>
<dbReference type="EMBL" id="KP769805">
    <property type="protein sequence ID" value="AKU04654.1"/>
    <property type="molecule type" value="mRNA"/>
</dbReference>
<feature type="domain" description="Methyltransferase" evidence="1">
    <location>
        <begin position="33"/>
        <end position="165"/>
    </location>
</feature>
<proteinExistence type="evidence at transcript level"/>
<keyword evidence="2" id="KW-0808">Transferase</keyword>
<organism evidence="2">
    <name type="scientific">Nilaparvata lugens</name>
    <name type="common">Brown planthopper</name>
    <dbReference type="NCBI Taxonomy" id="108931"/>
    <lineage>
        <taxon>Eukaryota</taxon>
        <taxon>Metazoa</taxon>
        <taxon>Ecdysozoa</taxon>
        <taxon>Arthropoda</taxon>
        <taxon>Hexapoda</taxon>
        <taxon>Insecta</taxon>
        <taxon>Pterygota</taxon>
        <taxon>Neoptera</taxon>
        <taxon>Paraneoptera</taxon>
        <taxon>Hemiptera</taxon>
        <taxon>Auchenorrhyncha</taxon>
        <taxon>Fulgoroidea</taxon>
        <taxon>Delphacidae</taxon>
        <taxon>Delphacinae</taxon>
        <taxon>Nilaparvata</taxon>
    </lineage>
</organism>
<dbReference type="OrthoDB" id="66144at2759"/>
<accession>A0A0K1IJN8</accession>
<dbReference type="GO" id="GO:0008168">
    <property type="term" value="F:methyltransferase activity"/>
    <property type="evidence" value="ECO:0007669"/>
    <property type="project" value="UniProtKB-KW"/>
</dbReference>
<dbReference type="PANTHER" id="PTHR43861">
    <property type="entry name" value="TRANS-ACONITATE 2-METHYLTRANSFERASE-RELATED"/>
    <property type="match status" value="1"/>
</dbReference>
<dbReference type="InterPro" id="IPR029063">
    <property type="entry name" value="SAM-dependent_MTases_sf"/>
</dbReference>
<dbReference type="InterPro" id="IPR025714">
    <property type="entry name" value="Methyltranfer_dom"/>
</dbReference>
<evidence type="ECO:0000259" key="1">
    <source>
        <dbReference type="Pfam" id="PF13847"/>
    </source>
</evidence>
<dbReference type="SUPFAM" id="SSF53335">
    <property type="entry name" value="S-adenosyl-L-methionine-dependent methyltransferases"/>
    <property type="match status" value="1"/>
</dbReference>
<name>A0A0K1IJN8_NILLU</name>
<dbReference type="Gene3D" id="3.40.50.150">
    <property type="entry name" value="Vaccinia Virus protein VP39"/>
    <property type="match status" value="1"/>
</dbReference>
<gene>
    <name evidence="2" type="primary">JHAMT</name>
</gene>
<protein>
    <submittedName>
        <fullName evidence="2">Juvenile hormone acid methyltransferase</fullName>
    </submittedName>
</protein>
<dbReference type="Pfam" id="PF13847">
    <property type="entry name" value="Methyltransf_31"/>
    <property type="match status" value="1"/>
</dbReference>
<evidence type="ECO:0000313" key="2">
    <source>
        <dbReference type="EMBL" id="AKU04654.1"/>
    </source>
</evidence>
<keyword evidence="2" id="KW-0489">Methyltransferase</keyword>
<dbReference type="PANTHER" id="PTHR43861:SF1">
    <property type="entry name" value="TRANS-ACONITATE 2-METHYLTRANSFERASE"/>
    <property type="match status" value="1"/>
</dbReference>
<dbReference type="AlphaFoldDB" id="A0A0K1IJN8"/>
<dbReference type="CDD" id="cd02440">
    <property type="entry name" value="AdoMet_MTases"/>
    <property type="match status" value="1"/>
</dbReference>